<evidence type="ECO:0000256" key="3">
    <source>
        <dbReference type="ARBA" id="ARBA00009528"/>
    </source>
</evidence>
<comment type="catalytic activity">
    <reaction evidence="2 8">
        <text>Release of an N-terminal amino acid, preferentially leucine, but not glutamic or aspartic acids.</text>
        <dbReference type="EC" id="3.4.11.10"/>
    </reaction>
</comment>
<comment type="caution">
    <text evidence="10">The sequence shown here is derived from an EMBL/GenBank/DDBJ whole genome shotgun (WGS) entry which is preliminary data.</text>
</comment>
<dbReference type="InterPro" id="IPR008283">
    <property type="entry name" value="Peptidase_M17_N"/>
</dbReference>
<dbReference type="InterPro" id="IPR023042">
    <property type="entry name" value="Peptidase_M17_leu_NH2_pept"/>
</dbReference>
<proteinExistence type="inferred from homology"/>
<dbReference type="Proteomes" id="UP000018454">
    <property type="component" value="Unassembled WGS sequence"/>
</dbReference>
<keyword evidence="4 8" id="KW-0031">Aminopeptidase</keyword>
<comment type="catalytic activity">
    <reaction evidence="1 8">
        <text>Release of an N-terminal amino acid, Xaa-|-Yaa-, in which Xaa is preferably Leu, but may be other amino acids including Pro although not Arg or Lys, and Yaa may be Pro. Amino acid amides and methyl esters are also readily hydrolyzed, but rates on arylamides are exceedingly low.</text>
        <dbReference type="EC" id="3.4.11.1"/>
    </reaction>
</comment>
<evidence type="ECO:0000256" key="1">
    <source>
        <dbReference type="ARBA" id="ARBA00000135"/>
    </source>
</evidence>
<dbReference type="GO" id="GO:0005737">
    <property type="term" value="C:cytoplasm"/>
    <property type="evidence" value="ECO:0007669"/>
    <property type="project" value="UniProtKB-SubCell"/>
</dbReference>
<dbReference type="InterPro" id="IPR043472">
    <property type="entry name" value="Macro_dom-like"/>
</dbReference>
<dbReference type="GO" id="GO:0070006">
    <property type="term" value="F:metalloaminopeptidase activity"/>
    <property type="evidence" value="ECO:0007669"/>
    <property type="project" value="InterPro"/>
</dbReference>
<dbReference type="NCBIfam" id="NF002075">
    <property type="entry name" value="PRK00913.2-2"/>
    <property type="match status" value="1"/>
</dbReference>
<feature type="binding site" evidence="8">
    <location>
        <position position="290"/>
    </location>
    <ligand>
        <name>Mn(2+)</name>
        <dbReference type="ChEBI" id="CHEBI:29035"/>
        <label>1</label>
    </ligand>
</feature>
<feature type="binding site" evidence="8">
    <location>
        <position position="308"/>
    </location>
    <ligand>
        <name>Mn(2+)</name>
        <dbReference type="ChEBI" id="CHEBI:29035"/>
        <label>2</label>
    </ligand>
</feature>
<dbReference type="NCBIfam" id="NF002074">
    <property type="entry name" value="PRK00913.1-4"/>
    <property type="match status" value="1"/>
</dbReference>
<evidence type="ECO:0000256" key="2">
    <source>
        <dbReference type="ARBA" id="ARBA00000967"/>
    </source>
</evidence>
<evidence type="ECO:0000313" key="11">
    <source>
        <dbReference type="Proteomes" id="UP000018454"/>
    </source>
</evidence>
<organism evidence="10 11">
    <name type="scientific">Acetobacter pomorum DM001</name>
    <dbReference type="NCBI Taxonomy" id="945681"/>
    <lineage>
        <taxon>Bacteria</taxon>
        <taxon>Pseudomonadati</taxon>
        <taxon>Pseudomonadota</taxon>
        <taxon>Alphaproteobacteria</taxon>
        <taxon>Acetobacterales</taxon>
        <taxon>Acetobacteraceae</taxon>
        <taxon>Acetobacter</taxon>
    </lineage>
</organism>
<feature type="binding site" evidence="8">
    <location>
        <position position="290"/>
    </location>
    <ligand>
        <name>Mn(2+)</name>
        <dbReference type="ChEBI" id="CHEBI:29035"/>
        <label>2</label>
    </ligand>
</feature>
<dbReference type="SUPFAM" id="SSF53187">
    <property type="entry name" value="Zn-dependent exopeptidases"/>
    <property type="match status" value="1"/>
</dbReference>
<evidence type="ECO:0000256" key="7">
    <source>
        <dbReference type="ARBA" id="ARBA00023211"/>
    </source>
</evidence>
<dbReference type="PANTHER" id="PTHR11963:SF23">
    <property type="entry name" value="CYTOSOL AMINOPEPTIDASE"/>
    <property type="match status" value="1"/>
</dbReference>
<evidence type="ECO:0000259" key="9">
    <source>
        <dbReference type="PROSITE" id="PS00631"/>
    </source>
</evidence>
<dbReference type="NCBIfam" id="NF002073">
    <property type="entry name" value="PRK00913.1-2"/>
    <property type="match status" value="1"/>
</dbReference>
<comment type="similarity">
    <text evidence="3 8">Belongs to the peptidase M17 family.</text>
</comment>
<comment type="cofactor">
    <cofactor evidence="8">
        <name>Mn(2+)</name>
        <dbReference type="ChEBI" id="CHEBI:29035"/>
    </cofactor>
    <text evidence="8">Binds 2 manganese ions per subunit.</text>
</comment>
<dbReference type="PRINTS" id="PR00481">
    <property type="entry name" value="LAMNOPPTDASE"/>
</dbReference>
<dbReference type="EMBL" id="AEUP01000023">
    <property type="protein sequence ID" value="EGE48162.1"/>
    <property type="molecule type" value="Genomic_DNA"/>
</dbReference>
<dbReference type="PANTHER" id="PTHR11963">
    <property type="entry name" value="LEUCINE AMINOPEPTIDASE-RELATED"/>
    <property type="match status" value="1"/>
</dbReference>
<evidence type="ECO:0000313" key="10">
    <source>
        <dbReference type="EMBL" id="EGE48162.1"/>
    </source>
</evidence>
<evidence type="ECO:0000256" key="6">
    <source>
        <dbReference type="ARBA" id="ARBA00022801"/>
    </source>
</evidence>
<keyword evidence="7 8" id="KW-0464">Manganese</keyword>
<sequence>MSCTRGLPIAKPPGETYARKDEFTERAVNTMLQIKFSSATLPAGGALAILVPEGEKRSAIFQEADKATNGALTRAAKADDFTGKEGTACVVLAPSAAFERVVLIGIGKPEAVDAWAAEKAGGAAASHLGRDEQATLAVGDLSGVLAAHAAQGAVLGAYHFGLYHGAPDASKNHRLAVLSVLTDHADAANEAWPSLSAVARGVVLTRDLVTEPANVLNPVEFAERATTLKSLGLEVEVLDRAAMEKLGFGALLGVAQGSANEPRTVILRWNGAANKDEAPLAFIGKGVTFDSGGISIKPAAGMEDMKWDMAGAATVTGLLTALAGRKAKVNAVGVVGLVENMVSGTAQRPGDVVRSASGQTIEVLNTDAEGRLVLADILWYARERFAPQIMVDLATLTGAIIVSLGHEYAGLFSNNDQLAAGLADAGAFAGEKLWRMPMGKEYDVQLKSDIADMKNISGGRAGGSITAAQFLKRFVGETAWAHLDIAGVAWASKAQNGQPKGATGFGVRLLDRFVRDGYEYEPKD</sequence>
<dbReference type="Gene3D" id="3.40.220.10">
    <property type="entry name" value="Leucine Aminopeptidase, subunit E, domain 1"/>
    <property type="match status" value="1"/>
</dbReference>
<feature type="domain" description="Cytosol aminopeptidase" evidence="9">
    <location>
        <begin position="365"/>
        <end position="372"/>
    </location>
</feature>
<dbReference type="GO" id="GO:0030145">
    <property type="term" value="F:manganese ion binding"/>
    <property type="evidence" value="ECO:0007669"/>
    <property type="project" value="UniProtKB-UniRule"/>
</dbReference>
<comment type="subcellular location">
    <subcellularLocation>
        <location evidence="8">Cytoplasm</location>
    </subcellularLocation>
</comment>
<feature type="active site" evidence="8">
    <location>
        <position position="371"/>
    </location>
</feature>
<dbReference type="InterPro" id="IPR011356">
    <property type="entry name" value="Leucine_aapep/pepB"/>
</dbReference>
<feature type="active site" evidence="8">
    <location>
        <position position="297"/>
    </location>
</feature>
<dbReference type="NCBIfam" id="NF002077">
    <property type="entry name" value="PRK00913.2-4"/>
    <property type="match status" value="1"/>
</dbReference>
<feature type="binding site" evidence="8">
    <location>
        <position position="285"/>
    </location>
    <ligand>
        <name>Mn(2+)</name>
        <dbReference type="ChEBI" id="CHEBI:29035"/>
        <label>2</label>
    </ligand>
</feature>
<evidence type="ECO:0000256" key="8">
    <source>
        <dbReference type="HAMAP-Rule" id="MF_00181"/>
    </source>
</evidence>
<dbReference type="PROSITE" id="PS00631">
    <property type="entry name" value="CYTOSOL_AP"/>
    <property type="match status" value="1"/>
</dbReference>
<dbReference type="SUPFAM" id="SSF52949">
    <property type="entry name" value="Macro domain-like"/>
    <property type="match status" value="1"/>
</dbReference>
<gene>
    <name evidence="8 10" type="primary">pepA</name>
    <name evidence="10" type="ORF">APO_1199</name>
</gene>
<keyword evidence="6 8" id="KW-0378">Hydrolase</keyword>
<name>F1YTD8_9PROT</name>
<evidence type="ECO:0000256" key="5">
    <source>
        <dbReference type="ARBA" id="ARBA00022670"/>
    </source>
</evidence>
<keyword evidence="8" id="KW-0479">Metal-binding</keyword>
<dbReference type="CDD" id="cd00433">
    <property type="entry name" value="Peptidase_M17"/>
    <property type="match status" value="1"/>
</dbReference>
<feature type="binding site" evidence="8">
    <location>
        <position position="367"/>
    </location>
    <ligand>
        <name>Mn(2+)</name>
        <dbReference type="ChEBI" id="CHEBI:29035"/>
        <label>1</label>
    </ligand>
</feature>
<keyword evidence="5 8" id="KW-0645">Protease</keyword>
<reference evidence="10 11" key="1">
    <citation type="journal article" date="2011" name="Science">
        <title>Drosophila microbiome modulates host developmental and metabolic homeostasis via insulin signaling.</title>
        <authorList>
            <person name="Shin S.C."/>
            <person name="Kim S.H."/>
            <person name="You H."/>
            <person name="Kim B."/>
            <person name="Kim A.C."/>
            <person name="Lee K.A."/>
            <person name="Yoon J.H."/>
            <person name="Ryu J.H."/>
            <person name="Lee W.J."/>
        </authorList>
    </citation>
    <scope>NUCLEOTIDE SEQUENCE [LARGE SCALE GENOMIC DNA]</scope>
    <source>
        <strain evidence="10 11">DM001</strain>
    </source>
</reference>
<dbReference type="GO" id="GO:0006508">
    <property type="term" value="P:proteolysis"/>
    <property type="evidence" value="ECO:0007669"/>
    <property type="project" value="UniProtKB-KW"/>
</dbReference>
<feature type="binding site" evidence="8">
    <location>
        <position position="369"/>
    </location>
    <ligand>
        <name>Mn(2+)</name>
        <dbReference type="ChEBI" id="CHEBI:29035"/>
        <label>1</label>
    </ligand>
</feature>
<evidence type="ECO:0000256" key="4">
    <source>
        <dbReference type="ARBA" id="ARBA00022438"/>
    </source>
</evidence>
<dbReference type="EC" id="3.4.11.10" evidence="8"/>
<dbReference type="Pfam" id="PF02789">
    <property type="entry name" value="Peptidase_M17_N"/>
    <property type="match status" value="1"/>
</dbReference>
<dbReference type="Gene3D" id="3.40.630.10">
    <property type="entry name" value="Zn peptidases"/>
    <property type="match status" value="1"/>
</dbReference>
<feature type="binding site" evidence="8">
    <location>
        <position position="369"/>
    </location>
    <ligand>
        <name>Mn(2+)</name>
        <dbReference type="ChEBI" id="CHEBI:29035"/>
        <label>2</label>
    </ligand>
</feature>
<comment type="function">
    <text evidence="8">Presumably involved in the processing and regular turnover of intracellular proteins. Catalyzes the removal of unsubstituted N-terminal amino acids from various peptides.</text>
</comment>
<dbReference type="Pfam" id="PF00883">
    <property type="entry name" value="Peptidase_M17"/>
    <property type="match status" value="1"/>
</dbReference>
<protein>
    <recommendedName>
        <fullName evidence="8">Probable cytosol aminopeptidase</fullName>
        <ecNumber evidence="8">3.4.11.1</ecNumber>
    </recommendedName>
    <alternativeName>
        <fullName evidence="8">Leucine aminopeptidase</fullName>
        <shortName evidence="8">LAP</shortName>
        <ecNumber evidence="8">3.4.11.10</ecNumber>
    </alternativeName>
    <alternativeName>
        <fullName evidence="8">Leucyl aminopeptidase</fullName>
    </alternativeName>
</protein>
<dbReference type="HAMAP" id="MF_00181">
    <property type="entry name" value="Cytosol_peptidase_M17"/>
    <property type="match status" value="1"/>
</dbReference>
<keyword evidence="8" id="KW-0963">Cytoplasm</keyword>
<dbReference type="EC" id="3.4.11.1" evidence="8"/>
<accession>F1YTD8</accession>
<dbReference type="AlphaFoldDB" id="F1YTD8"/>
<dbReference type="InterPro" id="IPR000819">
    <property type="entry name" value="Peptidase_M17_C"/>
</dbReference>